<proteinExistence type="inferred from homology"/>
<dbReference type="STRING" id="287098.SAMN05421665_0643"/>
<protein>
    <submittedName>
        <fullName evidence="4">Uncharacterized damage-inducible protein DinB (Forms a four-helix bundle)</fullName>
    </submittedName>
</protein>
<feature type="binding site" evidence="3">
    <location>
        <position position="137"/>
    </location>
    <ligand>
        <name>a divalent metal cation</name>
        <dbReference type="ChEBI" id="CHEBI:60240"/>
    </ligand>
</feature>
<keyword evidence="2 3" id="KW-0479">Metal-binding</keyword>
<dbReference type="SUPFAM" id="SSF109854">
    <property type="entry name" value="DinB/YfiT-like putative metalloenzymes"/>
    <property type="match status" value="1"/>
</dbReference>
<evidence type="ECO:0000256" key="2">
    <source>
        <dbReference type="ARBA" id="ARBA00022723"/>
    </source>
</evidence>
<evidence type="ECO:0000313" key="5">
    <source>
        <dbReference type="Proteomes" id="UP000186997"/>
    </source>
</evidence>
<reference evidence="5" key="1">
    <citation type="submission" date="2017-01" db="EMBL/GenBank/DDBJ databases">
        <authorList>
            <person name="Varghese N."/>
            <person name="Submissions S."/>
        </authorList>
    </citation>
    <scope>NUCLEOTIDE SEQUENCE [LARGE SCALE GENOMIC DNA]</scope>
    <source>
        <strain evidence="5">DSM 29591</strain>
    </source>
</reference>
<gene>
    <name evidence="4" type="ORF">SAMN05421665_0643</name>
</gene>
<keyword evidence="5" id="KW-1185">Reference proteome</keyword>
<feature type="binding site" evidence="3">
    <location>
        <position position="50"/>
    </location>
    <ligand>
        <name>a divalent metal cation</name>
        <dbReference type="ChEBI" id="CHEBI:60240"/>
    </ligand>
</feature>
<dbReference type="PANTHER" id="PTHR37302:SF1">
    <property type="entry name" value="PROTEIN DINB"/>
    <property type="match status" value="1"/>
</dbReference>
<evidence type="ECO:0000256" key="3">
    <source>
        <dbReference type="PIRSR" id="PIRSR607837-1"/>
    </source>
</evidence>
<evidence type="ECO:0000256" key="1">
    <source>
        <dbReference type="ARBA" id="ARBA00008635"/>
    </source>
</evidence>
<organism evidence="4 5">
    <name type="scientific">Yoonia rosea</name>
    <dbReference type="NCBI Taxonomy" id="287098"/>
    <lineage>
        <taxon>Bacteria</taxon>
        <taxon>Pseudomonadati</taxon>
        <taxon>Pseudomonadota</taxon>
        <taxon>Alphaproteobacteria</taxon>
        <taxon>Rhodobacterales</taxon>
        <taxon>Paracoccaceae</taxon>
        <taxon>Yoonia</taxon>
    </lineage>
</organism>
<name>A0A1R3WIP6_9RHOB</name>
<dbReference type="GO" id="GO:0046872">
    <property type="term" value="F:metal ion binding"/>
    <property type="evidence" value="ECO:0007669"/>
    <property type="project" value="UniProtKB-KW"/>
</dbReference>
<dbReference type="InterPro" id="IPR034660">
    <property type="entry name" value="DinB/YfiT-like"/>
</dbReference>
<dbReference type="Gene3D" id="1.20.120.450">
    <property type="entry name" value="dinb family like domain"/>
    <property type="match status" value="1"/>
</dbReference>
<dbReference type="Pfam" id="PF05163">
    <property type="entry name" value="DinB"/>
    <property type="match status" value="1"/>
</dbReference>
<feature type="binding site" evidence="3">
    <location>
        <position position="141"/>
    </location>
    <ligand>
        <name>a divalent metal cation</name>
        <dbReference type="ChEBI" id="CHEBI:60240"/>
    </ligand>
</feature>
<dbReference type="AlphaFoldDB" id="A0A1R3WIP6"/>
<accession>A0A1R3WIP6</accession>
<dbReference type="PANTHER" id="PTHR37302">
    <property type="entry name" value="SLR1116 PROTEIN"/>
    <property type="match status" value="1"/>
</dbReference>
<comment type="similarity">
    <text evidence="1">Belongs to the DinB family.</text>
</comment>
<sequence length="168" mass="18935">MITPEYCRTMARYNAWQNSALREIVLTMDKAELRKDRGAFFGSIMGTLNHLLWGDTLWISRFDGGAGTDVTLKESVEMAVTPAVWAADRFRMDARIALWAQSVQAIDLVGNLDWYSGALGRQMSKPMALCVMQMFNHQTHHRGQVHAMMTAAGHTLPDTDLPFIPEDF</sequence>
<dbReference type="EMBL" id="FTPR01000001">
    <property type="protein sequence ID" value="SIT77795.1"/>
    <property type="molecule type" value="Genomic_DNA"/>
</dbReference>
<evidence type="ECO:0000313" key="4">
    <source>
        <dbReference type="EMBL" id="SIT77795.1"/>
    </source>
</evidence>
<dbReference type="Proteomes" id="UP000186997">
    <property type="component" value="Unassembled WGS sequence"/>
</dbReference>
<dbReference type="InterPro" id="IPR007837">
    <property type="entry name" value="DinB"/>
</dbReference>